<dbReference type="EMBL" id="JANKJG010000008">
    <property type="protein sequence ID" value="MCR8827221.1"/>
    <property type="molecule type" value="Genomic_DNA"/>
</dbReference>
<gene>
    <name evidence="3" type="ORF">NTA49_11810</name>
</gene>
<dbReference type="Pfam" id="PF01451">
    <property type="entry name" value="LMWPc"/>
    <property type="match status" value="1"/>
</dbReference>
<sequence length="160" mass="17712">MPVNILVLGTRNATRSILLESILDDAGIGRIRAFSAGLRPQGRVHPHCLKLLDEMEMETDPLRPKSRDEFTASGAPVMDVVISVSGSAADEINLQWPGSPAMAHWPVADPAATPEARWDDAFQTTFERLNRRTQALLDHPFETMERDALEKLLKEIGSLD</sequence>
<feature type="domain" description="Phosphotyrosine protein phosphatase I" evidence="2">
    <location>
        <begin position="3"/>
        <end position="139"/>
    </location>
</feature>
<dbReference type="PANTHER" id="PTHR43428">
    <property type="entry name" value="ARSENATE REDUCTASE"/>
    <property type="match status" value="1"/>
</dbReference>
<accession>A0ABT1Z256</accession>
<keyword evidence="1" id="KW-0059">Arsenical resistance</keyword>
<dbReference type="Gene3D" id="3.40.50.2300">
    <property type="match status" value="1"/>
</dbReference>
<dbReference type="RefSeq" id="WP_258294988.1">
    <property type="nucleotide sequence ID" value="NZ_JANKJG010000008.1"/>
</dbReference>
<evidence type="ECO:0000313" key="3">
    <source>
        <dbReference type="EMBL" id="MCR8827221.1"/>
    </source>
</evidence>
<reference evidence="3" key="1">
    <citation type="submission" date="2022-07" db="EMBL/GenBank/DDBJ databases">
        <title>Pseudosulfitobacter sp. strain AP-MA-4, whole genome sequence.</title>
        <authorList>
            <person name="Jiang Y."/>
        </authorList>
    </citation>
    <scope>NUCLEOTIDE SEQUENCE</scope>
    <source>
        <strain evidence="3">AP-MA-4</strain>
    </source>
</reference>
<comment type="caution">
    <text evidence="3">The sequence shown here is derived from an EMBL/GenBank/DDBJ whole genome shotgun (WGS) entry which is preliminary data.</text>
</comment>
<evidence type="ECO:0000256" key="1">
    <source>
        <dbReference type="ARBA" id="ARBA00022849"/>
    </source>
</evidence>
<dbReference type="Proteomes" id="UP001165396">
    <property type="component" value="Unassembled WGS sequence"/>
</dbReference>
<evidence type="ECO:0000259" key="2">
    <source>
        <dbReference type="SMART" id="SM00226"/>
    </source>
</evidence>
<name>A0ABT1Z256_9RHOB</name>
<dbReference type="InterPro" id="IPR036196">
    <property type="entry name" value="Ptyr_pPase_sf"/>
</dbReference>
<dbReference type="SUPFAM" id="SSF52788">
    <property type="entry name" value="Phosphotyrosine protein phosphatases I"/>
    <property type="match status" value="1"/>
</dbReference>
<evidence type="ECO:0000313" key="4">
    <source>
        <dbReference type="Proteomes" id="UP001165396"/>
    </source>
</evidence>
<keyword evidence="4" id="KW-1185">Reference proteome</keyword>
<dbReference type="SMART" id="SM00226">
    <property type="entry name" value="LMWPc"/>
    <property type="match status" value="1"/>
</dbReference>
<dbReference type="InterPro" id="IPR023485">
    <property type="entry name" value="Ptyr_pPase"/>
</dbReference>
<dbReference type="PANTHER" id="PTHR43428:SF1">
    <property type="entry name" value="ARSENATE REDUCTASE"/>
    <property type="match status" value="1"/>
</dbReference>
<proteinExistence type="predicted"/>
<protein>
    <submittedName>
        <fullName evidence="3">Arsenate reductase ArsC</fullName>
    </submittedName>
</protein>
<organism evidence="3 4">
    <name type="scientific">Pseudosulfitobacter koreensis</name>
    <dbReference type="NCBI Taxonomy" id="2968472"/>
    <lineage>
        <taxon>Bacteria</taxon>
        <taxon>Pseudomonadati</taxon>
        <taxon>Pseudomonadota</taxon>
        <taxon>Alphaproteobacteria</taxon>
        <taxon>Rhodobacterales</taxon>
        <taxon>Roseobacteraceae</taxon>
        <taxon>Pseudosulfitobacter</taxon>
    </lineage>
</organism>